<dbReference type="STRING" id="272558.gene:10729874"/>
<dbReference type="Proteomes" id="UP000001258">
    <property type="component" value="Chromosome"/>
</dbReference>
<sequence length="295" mass="32667">MKRFLFSFLFGLVLLSGCDFEHEIIEILDMIVSEDQSTDVVAPPTSGEATITFFDVGQGDSTLIRSENYTVLVDTGRHDSDAIFTHLEKQQIDQIDLLILTHPHADHIGNADEIVRLYSPEEVWIDGNEATSKTFENVIDALLDSEAEVVEPRAGDVYERGDFLFEIVNPTKLTGDLNNDSIAFRLTYGDVRVVMTGDAEEAAEQEMVASGTDLEADIFKVAHHGSSTSNQPFFLDEIEPTVAIYSAGEDNSYGHPHREVTSLLNERGIDIFGTDIHGTVLITTDGHTYSIQTEH</sequence>
<dbReference type="Gene3D" id="3.60.15.10">
    <property type="entry name" value="Ribonuclease Z/Hydroxyacylglutathione hydrolase-like"/>
    <property type="match status" value="1"/>
</dbReference>
<protein>
    <submittedName>
        <fullName evidence="2">BH3961 protein</fullName>
    </submittedName>
</protein>
<dbReference type="InterPro" id="IPR035681">
    <property type="entry name" value="ComA-like_MBL"/>
</dbReference>
<evidence type="ECO:0000313" key="3">
    <source>
        <dbReference type="Proteomes" id="UP000001258"/>
    </source>
</evidence>
<dbReference type="AlphaFoldDB" id="Q9K5X6"/>
<proteinExistence type="predicted"/>
<reference evidence="2 3" key="1">
    <citation type="journal article" date="2000" name="Nucleic Acids Res.">
        <title>Complete genome sequence of the alkaliphilic bacterium Bacillus halodurans and genomic sequence comparison with Bacillus subtilis.</title>
        <authorList>
            <person name="Takami H."/>
            <person name="Nakasone K."/>
            <person name="Takaki Y."/>
            <person name="Maeno G."/>
            <person name="Sasaki R."/>
            <person name="Masui N."/>
            <person name="Fuji F."/>
            <person name="Hirama C."/>
            <person name="Nakamura Y."/>
            <person name="Ogasawara N."/>
            <person name="Kuhara S."/>
            <person name="Horikoshi K."/>
        </authorList>
    </citation>
    <scope>NUCLEOTIDE SEQUENCE [LARGE SCALE GENOMIC DNA]</scope>
    <source>
        <strain evidence="3">ATCC BAA-125 / DSM 18197 / FERM 7344 / JCM 9153 / C-125</strain>
    </source>
</reference>
<dbReference type="PANTHER" id="PTHR30619:SF7">
    <property type="entry name" value="BETA-LACTAMASE DOMAIN PROTEIN"/>
    <property type="match status" value="1"/>
</dbReference>
<accession>Q9K5X6</accession>
<name>Q9K5X6_HALH5</name>
<dbReference type="InterPro" id="IPR036866">
    <property type="entry name" value="RibonucZ/Hydroxyglut_hydro"/>
</dbReference>
<dbReference type="SUPFAM" id="SSF56281">
    <property type="entry name" value="Metallo-hydrolase/oxidoreductase"/>
    <property type="match status" value="1"/>
</dbReference>
<dbReference type="HOGENOM" id="CLU_010363_0_2_9"/>
<dbReference type="InterPro" id="IPR052159">
    <property type="entry name" value="Competence_DNA_uptake"/>
</dbReference>
<dbReference type="eggNOG" id="COG2333">
    <property type="taxonomic scope" value="Bacteria"/>
</dbReference>
<evidence type="ECO:0000259" key="1">
    <source>
        <dbReference type="SMART" id="SM00849"/>
    </source>
</evidence>
<feature type="domain" description="Metallo-beta-lactamase" evidence="1">
    <location>
        <begin position="58"/>
        <end position="249"/>
    </location>
</feature>
<organism evidence="2 3">
    <name type="scientific">Halalkalibacterium halodurans (strain ATCC BAA-125 / DSM 18197 / FERM 7344 / JCM 9153 / C-125)</name>
    <name type="common">Bacillus halodurans</name>
    <dbReference type="NCBI Taxonomy" id="272558"/>
    <lineage>
        <taxon>Bacteria</taxon>
        <taxon>Bacillati</taxon>
        <taxon>Bacillota</taxon>
        <taxon>Bacilli</taxon>
        <taxon>Bacillales</taxon>
        <taxon>Bacillaceae</taxon>
        <taxon>Halalkalibacterium (ex Joshi et al. 2022)</taxon>
    </lineage>
</organism>
<evidence type="ECO:0000313" key="2">
    <source>
        <dbReference type="EMBL" id="BAB07680.1"/>
    </source>
</evidence>
<dbReference type="PANTHER" id="PTHR30619">
    <property type="entry name" value="DNA INTERNALIZATION/COMPETENCE PROTEIN COMEC/REC2"/>
    <property type="match status" value="1"/>
</dbReference>
<gene>
    <name evidence="2" type="ordered locus">BH3961</name>
</gene>
<dbReference type="PIR" id="A84145">
    <property type="entry name" value="A84145"/>
</dbReference>
<dbReference type="InterPro" id="IPR001279">
    <property type="entry name" value="Metallo-B-lactamas"/>
</dbReference>
<dbReference type="SMART" id="SM00849">
    <property type="entry name" value="Lactamase_B"/>
    <property type="match status" value="1"/>
</dbReference>
<dbReference type="EMBL" id="BA000004">
    <property type="protein sequence ID" value="BAB07680.1"/>
    <property type="molecule type" value="Genomic_DNA"/>
</dbReference>
<dbReference type="KEGG" id="bha:BH3961"/>
<keyword evidence="3" id="KW-1185">Reference proteome</keyword>
<dbReference type="CDD" id="cd07731">
    <property type="entry name" value="ComA-like_MBL-fold"/>
    <property type="match status" value="1"/>
</dbReference>
<dbReference type="PROSITE" id="PS51257">
    <property type="entry name" value="PROKAR_LIPOPROTEIN"/>
    <property type="match status" value="1"/>
</dbReference>
<dbReference type="Pfam" id="PF00753">
    <property type="entry name" value="Lactamase_B"/>
    <property type="match status" value="1"/>
</dbReference>